<name>A0AAD7ZVT0_DIPPU</name>
<dbReference type="GO" id="GO:0005634">
    <property type="term" value="C:nucleus"/>
    <property type="evidence" value="ECO:0007669"/>
    <property type="project" value="TreeGrafter"/>
</dbReference>
<gene>
    <name evidence="4" type="ORF">L9F63_018962</name>
</gene>
<dbReference type="Pfam" id="PF23702">
    <property type="entry name" value="ARM_ECM29"/>
    <property type="match status" value="1"/>
</dbReference>
<dbReference type="GO" id="GO:0005737">
    <property type="term" value="C:cytoplasm"/>
    <property type="evidence" value="ECO:0007669"/>
    <property type="project" value="TreeGrafter"/>
</dbReference>
<feature type="non-terminal residue" evidence="4">
    <location>
        <position position="1"/>
    </location>
</feature>
<accession>A0AAD7ZVT0</accession>
<evidence type="ECO:0000256" key="1">
    <source>
        <dbReference type="ARBA" id="ARBA00022737"/>
    </source>
</evidence>
<reference evidence="4" key="2">
    <citation type="submission" date="2023-05" db="EMBL/GenBank/DDBJ databases">
        <authorList>
            <person name="Fouks B."/>
        </authorList>
    </citation>
    <scope>NUCLEOTIDE SEQUENCE</scope>
    <source>
        <strain evidence="4">Stay&amp;Tobe</strain>
        <tissue evidence="4">Testes</tissue>
    </source>
</reference>
<comment type="caution">
    <text evidence="4">The sequence shown here is derived from an EMBL/GenBank/DDBJ whole genome shotgun (WGS) entry which is preliminary data.</text>
</comment>
<organism evidence="4 5">
    <name type="scientific">Diploptera punctata</name>
    <name type="common">Pacific beetle cockroach</name>
    <dbReference type="NCBI Taxonomy" id="6984"/>
    <lineage>
        <taxon>Eukaryota</taxon>
        <taxon>Metazoa</taxon>
        <taxon>Ecdysozoa</taxon>
        <taxon>Arthropoda</taxon>
        <taxon>Hexapoda</taxon>
        <taxon>Insecta</taxon>
        <taxon>Pterygota</taxon>
        <taxon>Neoptera</taxon>
        <taxon>Polyneoptera</taxon>
        <taxon>Dictyoptera</taxon>
        <taxon>Blattodea</taxon>
        <taxon>Blaberoidea</taxon>
        <taxon>Blaberidae</taxon>
        <taxon>Diplopterinae</taxon>
        <taxon>Diploptera</taxon>
    </lineage>
</organism>
<keyword evidence="5" id="KW-1185">Reference proteome</keyword>
<feature type="domain" description="Proteasome component Ecm29 N-terminal" evidence="2">
    <location>
        <begin position="1"/>
        <end position="427"/>
    </location>
</feature>
<dbReference type="InterPro" id="IPR024372">
    <property type="entry name" value="Ecm29_N"/>
</dbReference>
<dbReference type="SUPFAM" id="SSF48371">
    <property type="entry name" value="ARM repeat"/>
    <property type="match status" value="1"/>
</dbReference>
<dbReference type="Proteomes" id="UP001233999">
    <property type="component" value="Unassembled WGS sequence"/>
</dbReference>
<dbReference type="PANTHER" id="PTHR23346:SF19">
    <property type="entry name" value="PROTEASOME ADAPTER AND SCAFFOLD PROTEIN ECM29"/>
    <property type="match status" value="1"/>
</dbReference>
<reference evidence="4" key="1">
    <citation type="journal article" date="2023" name="IScience">
        <title>Live-bearing cockroach genome reveals convergent evolutionary mechanisms linked to viviparity in insects and beyond.</title>
        <authorList>
            <person name="Fouks B."/>
            <person name="Harrison M.C."/>
            <person name="Mikhailova A.A."/>
            <person name="Marchal E."/>
            <person name="English S."/>
            <person name="Carruthers M."/>
            <person name="Jennings E.C."/>
            <person name="Chiamaka E.L."/>
            <person name="Frigard R.A."/>
            <person name="Pippel M."/>
            <person name="Attardo G.M."/>
            <person name="Benoit J.B."/>
            <person name="Bornberg-Bauer E."/>
            <person name="Tobe S.S."/>
        </authorList>
    </citation>
    <scope>NUCLEOTIDE SEQUENCE</scope>
    <source>
        <strain evidence="4">Stay&amp;Tobe</strain>
    </source>
</reference>
<dbReference type="GO" id="GO:0060090">
    <property type="term" value="F:molecular adaptor activity"/>
    <property type="evidence" value="ECO:0007669"/>
    <property type="project" value="InterPro"/>
</dbReference>
<proteinExistence type="predicted"/>
<dbReference type="InterPro" id="IPR016024">
    <property type="entry name" value="ARM-type_fold"/>
</dbReference>
<dbReference type="AlphaFoldDB" id="A0AAD7ZVT0"/>
<dbReference type="EMBL" id="JASPKZ010006084">
    <property type="protein sequence ID" value="KAJ9587580.1"/>
    <property type="molecule type" value="Genomic_DNA"/>
</dbReference>
<keyword evidence="1" id="KW-0677">Repeat</keyword>
<evidence type="ECO:0000313" key="5">
    <source>
        <dbReference type="Proteomes" id="UP001233999"/>
    </source>
</evidence>
<evidence type="ECO:0000313" key="4">
    <source>
        <dbReference type="EMBL" id="KAJ9587580.1"/>
    </source>
</evidence>
<dbReference type="InterPro" id="IPR055444">
    <property type="entry name" value="ARM_ECM29"/>
</dbReference>
<feature type="domain" description="ECM29 ARM-like repeats" evidence="3">
    <location>
        <begin position="529"/>
        <end position="606"/>
    </location>
</feature>
<dbReference type="GO" id="GO:0036503">
    <property type="term" value="P:ERAD pathway"/>
    <property type="evidence" value="ECO:0007669"/>
    <property type="project" value="TreeGrafter"/>
</dbReference>
<dbReference type="Pfam" id="PF13001">
    <property type="entry name" value="ECM29_N"/>
    <property type="match status" value="1"/>
</dbReference>
<evidence type="ECO:0000259" key="2">
    <source>
        <dbReference type="Pfam" id="PF13001"/>
    </source>
</evidence>
<dbReference type="GO" id="GO:0043248">
    <property type="term" value="P:proteasome assembly"/>
    <property type="evidence" value="ECO:0007669"/>
    <property type="project" value="InterPro"/>
</dbReference>
<dbReference type="PANTHER" id="PTHR23346">
    <property type="entry name" value="TRANSLATIONAL ACTIVATOR GCN1-RELATED"/>
    <property type="match status" value="1"/>
</dbReference>
<protein>
    <submittedName>
        <fullName evidence="4">Uncharacterized protein</fullName>
    </submittedName>
</protein>
<sequence>NFTVIYIKLGYPRLPMEKQVKLLPTVLNSLEGKPQSHQDSIMLILMPVIGNVSVPNDPEKRRGLFGFSEHPQICKLLADFMLDMLLLPYSALTQQEQQQQQRDQQQAQSTTSITVPAGMSDYSFKRVTAGITIKSDELEQIKLGIVKFLGNQIMNENDIICHLIVASADTRFTVADAAEMELKRITGLLNWDSMNLTIPLYTLFLGTQLLTKTRQGTGKSEHLRSPVSTRIRLKILPFLCKSRGQALVFPACIQVLFDSLYGNNTNPRLKNLALQFSMLIVTTANIQHLTAVASVLFSGLLKLIAGDDNSLKPLTYSAIGKLGNRIPHLVNKDLALLQTFFEALSQEEHDTRLSIREALLNMAETFCVGLDEESDVSSVGQRRIMLHALLASQIESQEPMARFVAVRYAAIVFPPNHAPSRYILLLASGDSKDEISNEALKSLYGRDYKTQNKGSRNSITNDGYKQLILPEFRDMAELLADKAATRMKNSATRNVVGNHILPFSPTVFREMLNYLRLCLAHSSVLLRKTNEAIQHPSNSTPLIGRYLRRTSQTQTGCETLDKYQNLAQQLLTANPSIVPLTCLLELIGTVPDIMASKIIDKLNWIK</sequence>
<feature type="non-terminal residue" evidence="4">
    <location>
        <position position="606"/>
    </location>
</feature>
<evidence type="ECO:0000259" key="3">
    <source>
        <dbReference type="Pfam" id="PF23702"/>
    </source>
</evidence>